<reference evidence="7" key="1">
    <citation type="journal article" date="2022" name="J. Hered.">
        <title>A De Novo Chromosome-Level Genome Assembly of the White-Tailed Deer, Odocoileus Virginianus.</title>
        <authorList>
            <person name="London E.W."/>
            <person name="Roca A.L."/>
            <person name="Novakofski J.E."/>
            <person name="Mateus-Pinilla N.E."/>
        </authorList>
    </citation>
    <scope>NUCLEOTIDE SEQUENCE [LARGE SCALE GENOMIC DNA]</scope>
</reference>
<evidence type="ECO:0000256" key="3">
    <source>
        <dbReference type="ARBA" id="ARBA00022525"/>
    </source>
</evidence>
<dbReference type="GeneID" id="139031514"/>
<keyword evidence="5" id="KW-1015">Disulfide bond</keyword>
<evidence type="ECO:0000313" key="7">
    <source>
        <dbReference type="Proteomes" id="UP001652640"/>
    </source>
</evidence>
<dbReference type="PANTHER" id="PTHR11417:SF5">
    <property type="entry name" value="PROLACTIN"/>
    <property type="match status" value="1"/>
</dbReference>
<dbReference type="RefSeq" id="XP_070313024.1">
    <property type="nucleotide sequence ID" value="XM_070456923.1"/>
</dbReference>
<dbReference type="Proteomes" id="UP001652640">
    <property type="component" value="Chromosome 27"/>
</dbReference>
<dbReference type="InterPro" id="IPR001400">
    <property type="entry name" value="Somatotropin/Prolactin"/>
</dbReference>
<name>A0ABM4HBT4_ODOVR</name>
<reference evidence="8" key="2">
    <citation type="submission" date="2025-08" db="UniProtKB">
        <authorList>
            <consortium name="RefSeq"/>
        </authorList>
    </citation>
    <scope>IDENTIFICATION</scope>
    <source>
        <tissue evidence="8">Tongue muscle</tissue>
    </source>
</reference>
<keyword evidence="3" id="KW-0964">Secreted</keyword>
<dbReference type="SUPFAM" id="SSF47266">
    <property type="entry name" value="4-helical cytokines"/>
    <property type="match status" value="1"/>
</dbReference>
<proteinExistence type="inferred from homology"/>
<accession>A0ABM4HBT4</accession>
<dbReference type="Gene3D" id="1.20.1250.10">
    <property type="match status" value="1"/>
</dbReference>
<dbReference type="InterPro" id="IPR009079">
    <property type="entry name" value="4_helix_cytokine-like_core"/>
</dbReference>
<dbReference type="PANTHER" id="PTHR11417">
    <property type="entry name" value="SOMATOTROPIN,PROLACTIN"/>
    <property type="match status" value="1"/>
</dbReference>
<evidence type="ECO:0000256" key="1">
    <source>
        <dbReference type="ARBA" id="ARBA00004613"/>
    </source>
</evidence>
<comment type="similarity">
    <text evidence="2">Belongs to the somatotropin/prolactin family.</text>
</comment>
<evidence type="ECO:0000256" key="2">
    <source>
        <dbReference type="ARBA" id="ARBA00008474"/>
    </source>
</evidence>
<protein>
    <submittedName>
        <fullName evidence="8">Placental prolactin-related protein 4-like</fullName>
    </submittedName>
</protein>
<dbReference type="Pfam" id="PF00103">
    <property type="entry name" value="Hormone_1"/>
    <property type="match status" value="1"/>
</dbReference>
<organism evidence="7 8">
    <name type="scientific">Odocoileus virginianus</name>
    <name type="common">White-tailed deer</name>
    <dbReference type="NCBI Taxonomy" id="9874"/>
    <lineage>
        <taxon>Eukaryota</taxon>
        <taxon>Metazoa</taxon>
        <taxon>Chordata</taxon>
        <taxon>Craniata</taxon>
        <taxon>Vertebrata</taxon>
        <taxon>Euteleostomi</taxon>
        <taxon>Mammalia</taxon>
        <taxon>Eutheria</taxon>
        <taxon>Laurasiatheria</taxon>
        <taxon>Artiodactyla</taxon>
        <taxon>Ruminantia</taxon>
        <taxon>Pecora</taxon>
        <taxon>Cervidae</taxon>
        <taxon>Odocoileinae</taxon>
        <taxon>Odocoileus</taxon>
    </lineage>
</organism>
<keyword evidence="4" id="KW-0372">Hormone</keyword>
<evidence type="ECO:0000313" key="8">
    <source>
        <dbReference type="RefSeq" id="XP_070313024.1"/>
    </source>
</evidence>
<evidence type="ECO:0000256" key="5">
    <source>
        <dbReference type="ARBA" id="ARBA00023157"/>
    </source>
</evidence>
<comment type="subcellular location">
    <subcellularLocation>
        <location evidence="1">Secreted</location>
    </subcellularLocation>
</comment>
<evidence type="ECO:0000256" key="4">
    <source>
        <dbReference type="ARBA" id="ARBA00022702"/>
    </source>
</evidence>
<evidence type="ECO:0000256" key="6">
    <source>
        <dbReference type="SAM" id="SignalP"/>
    </source>
</evidence>
<feature type="signal peptide" evidence="6">
    <location>
        <begin position="1"/>
        <end position="34"/>
    </location>
</feature>
<sequence length="195" mass="22713">MAPAPSFRGHQWTYNPVQGSHLLLLLIMSNLLLCQGNFCTSFRPHGNDLCLNSLKDLFTHATNLSHDSYNLSSKMFSEFLSTDERYAQGRKYYITTTNSCHTTSLHAPEEKEQNKGLIRWIFMLLYSWNKSLYQLVKDLQSMKEVSDAILSSVKENVKKIQELQALIERRFSQMGDEDKRHSSFYNLLQCLQRFM</sequence>
<keyword evidence="7" id="KW-1185">Reference proteome</keyword>
<gene>
    <name evidence="8" type="primary">LOC139031514</name>
</gene>
<feature type="chain" id="PRO_5046137076" evidence="6">
    <location>
        <begin position="35"/>
        <end position="195"/>
    </location>
</feature>
<keyword evidence="6" id="KW-0732">Signal</keyword>